<comment type="catalytic activity">
    <reaction evidence="1">
        <text>dihydroxyacetone + phosphoenolpyruvate = dihydroxyacetone phosphate + pyruvate</text>
        <dbReference type="Rhea" id="RHEA:18381"/>
        <dbReference type="ChEBI" id="CHEBI:15361"/>
        <dbReference type="ChEBI" id="CHEBI:16016"/>
        <dbReference type="ChEBI" id="CHEBI:57642"/>
        <dbReference type="ChEBI" id="CHEBI:58702"/>
        <dbReference type="EC" id="2.7.1.121"/>
    </reaction>
</comment>
<dbReference type="EC" id="2.7.1.121" evidence="3"/>
<organism evidence="10 11">
    <name type="scientific">Sediminibacillus albus</name>
    <dbReference type="NCBI Taxonomy" id="407036"/>
    <lineage>
        <taxon>Bacteria</taxon>
        <taxon>Bacillati</taxon>
        <taxon>Bacillota</taxon>
        <taxon>Bacilli</taxon>
        <taxon>Bacillales</taxon>
        <taxon>Bacillaceae</taxon>
        <taxon>Sediminibacillus</taxon>
    </lineage>
</organism>
<dbReference type="GO" id="GO:0019563">
    <property type="term" value="P:glycerol catabolic process"/>
    <property type="evidence" value="ECO:0007669"/>
    <property type="project" value="TreeGrafter"/>
</dbReference>
<name>A0A1G8YI11_9BACI</name>
<dbReference type="PANTHER" id="PTHR28629">
    <property type="entry name" value="TRIOKINASE/FMN CYCLASE"/>
    <property type="match status" value="1"/>
</dbReference>
<dbReference type="AlphaFoldDB" id="A0A1G8YI11"/>
<accession>A0A1G8YI11</accession>
<proteinExistence type="predicted"/>
<keyword evidence="11" id="KW-1185">Reference proteome</keyword>
<protein>
    <recommendedName>
        <fullName evidence="3">phosphoenolpyruvate--glycerone phosphotransferase</fullName>
        <ecNumber evidence="3">2.7.1.121</ecNumber>
    </recommendedName>
</protein>
<dbReference type="InterPro" id="IPR004007">
    <property type="entry name" value="DhaL_dom"/>
</dbReference>
<evidence type="ECO:0000256" key="4">
    <source>
        <dbReference type="ARBA" id="ARBA00022679"/>
    </source>
</evidence>
<dbReference type="RefSeq" id="WP_093212853.1">
    <property type="nucleotide sequence ID" value="NZ_FNFL01000002.1"/>
</dbReference>
<evidence type="ECO:0000256" key="5">
    <source>
        <dbReference type="ARBA" id="ARBA00022777"/>
    </source>
</evidence>
<dbReference type="Pfam" id="PF02734">
    <property type="entry name" value="Dak2"/>
    <property type="match status" value="1"/>
</dbReference>
<dbReference type="GO" id="GO:0047324">
    <property type="term" value="F:phosphoenolpyruvate-glycerone phosphotransferase activity"/>
    <property type="evidence" value="ECO:0007669"/>
    <property type="project" value="UniProtKB-EC"/>
</dbReference>
<dbReference type="OrthoDB" id="9800291at2"/>
<dbReference type="PANTHER" id="PTHR28629:SF4">
    <property type="entry name" value="TRIOKINASE_FMN CYCLASE"/>
    <property type="match status" value="1"/>
</dbReference>
<dbReference type="SUPFAM" id="SSF101473">
    <property type="entry name" value="DhaL-like"/>
    <property type="match status" value="1"/>
</dbReference>
<dbReference type="PROSITE" id="PS51480">
    <property type="entry name" value="DHAL"/>
    <property type="match status" value="1"/>
</dbReference>
<dbReference type="FunFam" id="1.25.40.340:FF:000002">
    <property type="entry name" value="Dihydroxyacetone kinase, L subunit"/>
    <property type="match status" value="1"/>
</dbReference>
<evidence type="ECO:0000256" key="7">
    <source>
        <dbReference type="ARBA" id="ARBA00046577"/>
    </source>
</evidence>
<dbReference type="EMBL" id="FNFL01000002">
    <property type="protein sequence ID" value="SDK02074.1"/>
    <property type="molecule type" value="Genomic_DNA"/>
</dbReference>
<comment type="function">
    <text evidence="8">ADP-binding subunit of the dihydroxyacetone kinase, which is responsible for the phosphoenolpyruvate (PEP)-dependent phosphorylation of dihydroxyacetone. DhaL-ADP is converted to DhaL-ATP via a phosphoryl group transfer from DhaM and transmits it to dihydroxyacetone binds to DhaK.</text>
</comment>
<evidence type="ECO:0000313" key="10">
    <source>
        <dbReference type="EMBL" id="SDK02074.1"/>
    </source>
</evidence>
<dbReference type="STRING" id="407036.SAMN05216243_1613"/>
<evidence type="ECO:0000256" key="8">
    <source>
        <dbReference type="ARBA" id="ARBA00055771"/>
    </source>
</evidence>
<keyword evidence="5 10" id="KW-0418">Kinase</keyword>
<reference evidence="10 11" key="1">
    <citation type="submission" date="2016-10" db="EMBL/GenBank/DDBJ databases">
        <authorList>
            <person name="de Groot N.N."/>
        </authorList>
    </citation>
    <scope>NUCLEOTIDE SEQUENCE [LARGE SCALE GENOMIC DNA]</scope>
    <source>
        <strain evidence="10 11">CGMCC 1.6502</strain>
    </source>
</reference>
<dbReference type="InterPro" id="IPR050861">
    <property type="entry name" value="Dihydroxyacetone_Kinase"/>
</dbReference>
<dbReference type="InterPro" id="IPR036117">
    <property type="entry name" value="DhaL_dom_sf"/>
</dbReference>
<evidence type="ECO:0000256" key="6">
    <source>
        <dbReference type="ARBA" id="ARBA00022798"/>
    </source>
</evidence>
<sequence length="206" mass="22447">MELTVNKGLAWLKTINEKIQEKKDYLTDLDQAIGDGDHGINMARGFQEVEKKVEANDYADVSDLLKDAAMTLMSKVGGASGPLFGTAFLKLSMSLKEKDPVDYPSFSTAVGAAAEGIKQRGKAGQGEKTMVDVWVPMAEYLQNAQEFKPDELETKAKSAMEATKEISAKRGRAAYLGDRSIGHLDPGSVSSYYIFAALAETLQERK</sequence>
<dbReference type="InterPro" id="IPR012737">
    <property type="entry name" value="DhaK_L_YcgS"/>
</dbReference>
<keyword evidence="6" id="KW-0319">Glycerol metabolism</keyword>
<evidence type="ECO:0000256" key="2">
    <source>
        <dbReference type="ARBA" id="ARBA00004745"/>
    </source>
</evidence>
<gene>
    <name evidence="10" type="ORF">SAMN05216243_1613</name>
</gene>
<dbReference type="Gene3D" id="1.25.40.340">
    <property type="match status" value="1"/>
</dbReference>
<comment type="subunit">
    <text evidence="7">Homodimer. The dihydroxyacetone kinase complex is composed of a homodimer of DhaM, a homodimer of DhaK and the subunit DhaL.</text>
</comment>
<evidence type="ECO:0000313" key="11">
    <source>
        <dbReference type="Proteomes" id="UP000198694"/>
    </source>
</evidence>
<dbReference type="NCBIfam" id="TIGR02365">
    <property type="entry name" value="dha_L_ycgS"/>
    <property type="match status" value="1"/>
</dbReference>
<evidence type="ECO:0000256" key="1">
    <source>
        <dbReference type="ARBA" id="ARBA00001113"/>
    </source>
</evidence>
<dbReference type="GO" id="GO:0005829">
    <property type="term" value="C:cytosol"/>
    <property type="evidence" value="ECO:0007669"/>
    <property type="project" value="TreeGrafter"/>
</dbReference>
<evidence type="ECO:0000256" key="3">
    <source>
        <dbReference type="ARBA" id="ARBA00012095"/>
    </source>
</evidence>
<evidence type="ECO:0000259" key="9">
    <source>
        <dbReference type="PROSITE" id="PS51480"/>
    </source>
</evidence>
<keyword evidence="4" id="KW-0808">Transferase</keyword>
<comment type="pathway">
    <text evidence="2">Polyol metabolism; glycerol degradation.</text>
</comment>
<dbReference type="GO" id="GO:0004371">
    <property type="term" value="F:glycerone kinase activity"/>
    <property type="evidence" value="ECO:0007669"/>
    <property type="project" value="InterPro"/>
</dbReference>
<feature type="domain" description="DhaL" evidence="9">
    <location>
        <begin position="6"/>
        <end position="200"/>
    </location>
</feature>
<dbReference type="SMART" id="SM01120">
    <property type="entry name" value="Dak2"/>
    <property type="match status" value="1"/>
</dbReference>
<dbReference type="Proteomes" id="UP000198694">
    <property type="component" value="Unassembled WGS sequence"/>
</dbReference>